<organism evidence="1 2">
    <name type="scientific">Pandoraea cepalis</name>
    <dbReference type="NCBI Taxonomy" id="2508294"/>
    <lineage>
        <taxon>Bacteria</taxon>
        <taxon>Pseudomonadati</taxon>
        <taxon>Pseudomonadota</taxon>
        <taxon>Betaproteobacteria</taxon>
        <taxon>Burkholderiales</taxon>
        <taxon>Burkholderiaceae</taxon>
        <taxon>Pandoraea</taxon>
    </lineage>
</organism>
<dbReference type="Proteomes" id="UP000384354">
    <property type="component" value="Unassembled WGS sequence"/>
</dbReference>
<gene>
    <name evidence="1" type="ORF">PCE31106_01677</name>
</gene>
<evidence type="ECO:0000313" key="2">
    <source>
        <dbReference type="Proteomes" id="UP000384354"/>
    </source>
</evidence>
<accession>A0A5E4TWK0</accession>
<name>A0A5E4TWK0_9BURK</name>
<reference evidence="1 2" key="1">
    <citation type="submission" date="2019-08" db="EMBL/GenBank/DDBJ databases">
        <authorList>
            <person name="Peeters C."/>
        </authorList>
    </citation>
    <scope>NUCLEOTIDE SEQUENCE [LARGE SCALE GENOMIC DNA]</scope>
    <source>
        <strain evidence="1 2">LMG 31106</strain>
    </source>
</reference>
<dbReference type="EMBL" id="CABPSL010000004">
    <property type="protein sequence ID" value="VVD92230.1"/>
    <property type="molecule type" value="Genomic_DNA"/>
</dbReference>
<sequence>MTNFLIPFSPCMRIVPMGQPGAFVKSKKQSLN</sequence>
<protein>
    <submittedName>
        <fullName evidence="1">Uncharacterized protein</fullName>
    </submittedName>
</protein>
<proteinExistence type="predicted"/>
<evidence type="ECO:0000313" key="1">
    <source>
        <dbReference type="EMBL" id="VVD92230.1"/>
    </source>
</evidence>
<dbReference type="AlphaFoldDB" id="A0A5E4TWK0"/>